<keyword evidence="6" id="KW-1185">Reference proteome</keyword>
<evidence type="ECO:0000256" key="3">
    <source>
        <dbReference type="ARBA" id="ARBA00022691"/>
    </source>
</evidence>
<evidence type="ECO:0000313" key="6">
    <source>
        <dbReference type="Proteomes" id="UP000612893"/>
    </source>
</evidence>
<evidence type="ECO:0000313" key="5">
    <source>
        <dbReference type="EMBL" id="MBJ7598666.1"/>
    </source>
</evidence>
<organism evidence="5 6">
    <name type="scientific">Candidatus Nephthysia bennettiae</name>
    <dbReference type="NCBI Taxonomy" id="3127016"/>
    <lineage>
        <taxon>Bacteria</taxon>
        <taxon>Bacillati</taxon>
        <taxon>Candidatus Dormiibacterota</taxon>
        <taxon>Candidatus Dormibacteria</taxon>
        <taxon>Candidatus Dormibacterales</taxon>
        <taxon>Candidatus Dormibacteraceae</taxon>
        <taxon>Candidatus Nephthysia</taxon>
    </lineage>
</organism>
<keyword evidence="1 5" id="KW-0489">Methyltransferase</keyword>
<proteinExistence type="predicted"/>
<feature type="domain" description="Methyltransferase type 11" evidence="4">
    <location>
        <begin position="32"/>
        <end position="93"/>
    </location>
</feature>
<gene>
    <name evidence="5" type="ORF">JF922_11360</name>
</gene>
<dbReference type="GO" id="GO:0032259">
    <property type="term" value="P:methylation"/>
    <property type="evidence" value="ECO:0007669"/>
    <property type="project" value="UniProtKB-KW"/>
</dbReference>
<dbReference type="Proteomes" id="UP000612893">
    <property type="component" value="Unassembled WGS sequence"/>
</dbReference>
<evidence type="ECO:0000256" key="2">
    <source>
        <dbReference type="ARBA" id="ARBA00022679"/>
    </source>
</evidence>
<dbReference type="InterPro" id="IPR029063">
    <property type="entry name" value="SAM-dependent_MTases_sf"/>
</dbReference>
<dbReference type="InterPro" id="IPR013216">
    <property type="entry name" value="Methyltransf_11"/>
</dbReference>
<keyword evidence="3" id="KW-0949">S-adenosyl-L-methionine</keyword>
<comment type="caution">
    <text evidence="5">The sequence shown here is derived from an EMBL/GenBank/DDBJ whole genome shotgun (WGS) entry which is preliminary data.</text>
</comment>
<evidence type="ECO:0000256" key="1">
    <source>
        <dbReference type="ARBA" id="ARBA00022603"/>
    </source>
</evidence>
<dbReference type="PANTHER" id="PTHR43464:SF19">
    <property type="entry name" value="UBIQUINONE BIOSYNTHESIS O-METHYLTRANSFERASE, MITOCHONDRIAL"/>
    <property type="match status" value="1"/>
</dbReference>
<dbReference type="CDD" id="cd02440">
    <property type="entry name" value="AdoMet_MTases"/>
    <property type="match status" value="1"/>
</dbReference>
<dbReference type="RefSeq" id="WP_338201866.1">
    <property type="nucleotide sequence ID" value="NZ_JAEKNR010000120.1"/>
</dbReference>
<accession>A0A934K8W1</accession>
<dbReference type="AlphaFoldDB" id="A0A934K8W1"/>
<name>A0A934K8W1_9BACT</name>
<dbReference type="EMBL" id="JAEKNR010000120">
    <property type="protein sequence ID" value="MBJ7598666.1"/>
    <property type="molecule type" value="Genomic_DNA"/>
</dbReference>
<sequence>MRRARTPGHDSYWYYSPAFFDAIVPDPFGLTLEVGCGEGRVARDLLRRGHRVVAVDSSPTLLRYARSADPASAYLLADAAMLPFAAGSFDLVVQAVG</sequence>
<dbReference type="GO" id="GO:0008757">
    <property type="term" value="F:S-adenosylmethionine-dependent methyltransferase activity"/>
    <property type="evidence" value="ECO:0007669"/>
    <property type="project" value="InterPro"/>
</dbReference>
<evidence type="ECO:0000259" key="4">
    <source>
        <dbReference type="Pfam" id="PF08241"/>
    </source>
</evidence>
<protein>
    <submittedName>
        <fullName evidence="5">Class I SAM-dependent methyltransferase</fullName>
    </submittedName>
</protein>
<reference evidence="5" key="1">
    <citation type="submission" date="2020-10" db="EMBL/GenBank/DDBJ databases">
        <title>Ca. Dormibacterota MAGs.</title>
        <authorList>
            <person name="Montgomery K."/>
        </authorList>
    </citation>
    <scope>NUCLEOTIDE SEQUENCE [LARGE SCALE GENOMIC DNA]</scope>
    <source>
        <strain evidence="5">SC8812_S17_10</strain>
    </source>
</reference>
<dbReference type="PANTHER" id="PTHR43464">
    <property type="entry name" value="METHYLTRANSFERASE"/>
    <property type="match status" value="1"/>
</dbReference>
<keyword evidence="2" id="KW-0808">Transferase</keyword>
<dbReference type="Gene3D" id="3.40.50.150">
    <property type="entry name" value="Vaccinia Virus protein VP39"/>
    <property type="match status" value="1"/>
</dbReference>
<dbReference type="Pfam" id="PF08241">
    <property type="entry name" value="Methyltransf_11"/>
    <property type="match status" value="1"/>
</dbReference>
<dbReference type="SUPFAM" id="SSF53335">
    <property type="entry name" value="S-adenosyl-L-methionine-dependent methyltransferases"/>
    <property type="match status" value="1"/>
</dbReference>